<protein>
    <submittedName>
        <fullName evidence="1">Uncharacterized protein</fullName>
    </submittedName>
</protein>
<dbReference type="EMBL" id="CAVMJV010000011">
    <property type="protein sequence ID" value="CAK5044048.1"/>
    <property type="molecule type" value="Genomic_DNA"/>
</dbReference>
<keyword evidence="2" id="KW-1185">Reference proteome</keyword>
<proteinExistence type="predicted"/>
<organism evidence="1 2">
    <name type="scientific">Meloidogyne enterolobii</name>
    <name type="common">Root-knot nematode worm</name>
    <name type="synonym">Meloidogyne mayaguensis</name>
    <dbReference type="NCBI Taxonomy" id="390850"/>
    <lineage>
        <taxon>Eukaryota</taxon>
        <taxon>Metazoa</taxon>
        <taxon>Ecdysozoa</taxon>
        <taxon>Nematoda</taxon>
        <taxon>Chromadorea</taxon>
        <taxon>Rhabditida</taxon>
        <taxon>Tylenchina</taxon>
        <taxon>Tylenchomorpha</taxon>
        <taxon>Tylenchoidea</taxon>
        <taxon>Meloidogynidae</taxon>
        <taxon>Meloidogyninae</taxon>
        <taxon>Meloidogyne</taxon>
    </lineage>
</organism>
<evidence type="ECO:0000313" key="1">
    <source>
        <dbReference type="EMBL" id="CAK5044048.1"/>
    </source>
</evidence>
<name>A0ACB0YEY3_MELEN</name>
<dbReference type="Proteomes" id="UP001497535">
    <property type="component" value="Unassembled WGS sequence"/>
</dbReference>
<comment type="caution">
    <text evidence="1">The sequence shown here is derived from an EMBL/GenBank/DDBJ whole genome shotgun (WGS) entry which is preliminary data.</text>
</comment>
<reference evidence="1" key="1">
    <citation type="submission" date="2023-11" db="EMBL/GenBank/DDBJ databases">
        <authorList>
            <person name="Poullet M."/>
        </authorList>
    </citation>
    <scope>NUCLEOTIDE SEQUENCE</scope>
    <source>
        <strain evidence="1">E1834</strain>
    </source>
</reference>
<evidence type="ECO:0000313" key="2">
    <source>
        <dbReference type="Proteomes" id="UP001497535"/>
    </source>
</evidence>
<sequence length="125" mass="14897">MKFIFILIILFINALLWSFVFMGGSSQNKGEGSSYQQRYDRKIQKNLSELRKKNNCTGNKSKEIFPSENTQKALIKLYLKNNKIFKAACDQAKNSPRERWFNRFENEEYKVKREKNLDLFSLVNW</sequence>
<gene>
    <name evidence="1" type="ORF">MENTE1834_LOCUS11329</name>
</gene>
<accession>A0ACB0YEY3</accession>